<feature type="region of interest" description="Disordered" evidence="1">
    <location>
        <begin position="1"/>
        <end position="25"/>
    </location>
</feature>
<sequence>HTEVLHSDRAGVELSQGVRTGRAGGPVIRRTQQNTDCCMGPLCEFRIM</sequence>
<protein>
    <submittedName>
        <fullName evidence="2">Uncharacterized protein</fullName>
    </submittedName>
</protein>
<keyword evidence="3" id="KW-1185">Reference proteome</keyword>
<name>A0ABN9G8Z8_9NEOB</name>
<organism evidence="2 3">
    <name type="scientific">Staurois parvus</name>
    <dbReference type="NCBI Taxonomy" id="386267"/>
    <lineage>
        <taxon>Eukaryota</taxon>
        <taxon>Metazoa</taxon>
        <taxon>Chordata</taxon>
        <taxon>Craniata</taxon>
        <taxon>Vertebrata</taxon>
        <taxon>Euteleostomi</taxon>
        <taxon>Amphibia</taxon>
        <taxon>Batrachia</taxon>
        <taxon>Anura</taxon>
        <taxon>Neobatrachia</taxon>
        <taxon>Ranoidea</taxon>
        <taxon>Ranidae</taxon>
        <taxon>Staurois</taxon>
    </lineage>
</organism>
<evidence type="ECO:0000256" key="1">
    <source>
        <dbReference type="SAM" id="MobiDB-lite"/>
    </source>
</evidence>
<accession>A0ABN9G8Z8</accession>
<evidence type="ECO:0000313" key="2">
    <source>
        <dbReference type="EMBL" id="CAI9603978.1"/>
    </source>
</evidence>
<dbReference type="EMBL" id="CATNWA010017911">
    <property type="protein sequence ID" value="CAI9603978.1"/>
    <property type="molecule type" value="Genomic_DNA"/>
</dbReference>
<evidence type="ECO:0000313" key="3">
    <source>
        <dbReference type="Proteomes" id="UP001162483"/>
    </source>
</evidence>
<dbReference type="Proteomes" id="UP001162483">
    <property type="component" value="Unassembled WGS sequence"/>
</dbReference>
<proteinExistence type="predicted"/>
<feature type="compositionally biased region" description="Basic and acidic residues" evidence="1">
    <location>
        <begin position="1"/>
        <end position="11"/>
    </location>
</feature>
<comment type="caution">
    <text evidence="2">The sequence shown here is derived from an EMBL/GenBank/DDBJ whole genome shotgun (WGS) entry which is preliminary data.</text>
</comment>
<reference evidence="2" key="1">
    <citation type="submission" date="2023-05" db="EMBL/GenBank/DDBJ databases">
        <authorList>
            <person name="Stuckert A."/>
        </authorList>
    </citation>
    <scope>NUCLEOTIDE SEQUENCE</scope>
</reference>
<gene>
    <name evidence="2" type="ORF">SPARVUS_LOCUS13399157</name>
</gene>
<feature type="non-terminal residue" evidence="2">
    <location>
        <position position="1"/>
    </location>
</feature>